<dbReference type="OrthoDB" id="5705574at2"/>
<dbReference type="Pfam" id="PF00144">
    <property type="entry name" value="Beta-lactamase"/>
    <property type="match status" value="1"/>
</dbReference>
<keyword evidence="2" id="KW-0378">Hydrolase</keyword>
<dbReference type="SUPFAM" id="SSF56601">
    <property type="entry name" value="beta-lactamase/transpeptidase-like"/>
    <property type="match status" value="1"/>
</dbReference>
<accession>A0A4Y7XCY1</accession>
<feature type="domain" description="Beta-lactamase-related" evidence="1">
    <location>
        <begin position="40"/>
        <end position="400"/>
    </location>
</feature>
<name>A0A4Y7XCY1_9GAMM</name>
<dbReference type="InterPro" id="IPR001466">
    <property type="entry name" value="Beta-lactam-related"/>
</dbReference>
<evidence type="ECO:0000313" key="2">
    <source>
        <dbReference type="EMBL" id="TEU27912.1"/>
    </source>
</evidence>
<sequence>MQFPFWPRGENVQLHGSYDDSFIPLIQAFRQIQPQAQHNSRQSGGSALAVYFQGKKVVDVWTGAMKQDTPWQEDSMALSFSTGKAALAMLVHRLADQGLLDYDHNIAHYWPEFGKNGKDRITIRHVLAHQSGLFDIRQNIQSAVQMLDWHDMLKVYENATPRFEPGTKVAYQALSFGWLLGGVVEKVTGQSVCEVFQKELVTPLGLDGAYFGVPASELERVARPIILNKPQQAEDNQKTRPATQKKLLPNGRRPLTLQEKMIKLTGLDPYEAEDALMPKGISRFSFFNDRVLQACIPAANGVFTARSLAKMYAMLVNEGEIDGQQYLSPERVRLLSQIQNTQRDRIMSIPMNWRLGYHRILSLGKRVPEGFGHIGYNGSGAWCDPSRGLSFAYVHNFAGSSITGDPRLWWLTQTALQNADLSLTGKKG</sequence>
<evidence type="ECO:0000313" key="3">
    <source>
        <dbReference type="Proteomes" id="UP000297834"/>
    </source>
</evidence>
<dbReference type="InterPro" id="IPR052907">
    <property type="entry name" value="Beta-lactamase/esterase"/>
</dbReference>
<dbReference type="RefSeq" id="WP_134244099.1">
    <property type="nucleotide sequence ID" value="NZ_SNTY01000019.1"/>
</dbReference>
<dbReference type="EMBL" id="SNTY01000019">
    <property type="protein sequence ID" value="TEU27912.1"/>
    <property type="molecule type" value="Genomic_DNA"/>
</dbReference>
<dbReference type="InterPro" id="IPR012338">
    <property type="entry name" value="Beta-lactam/transpept-like"/>
</dbReference>
<comment type="caution">
    <text evidence="2">The sequence shown here is derived from an EMBL/GenBank/DDBJ whole genome shotgun (WGS) entry which is preliminary data.</text>
</comment>
<gene>
    <name evidence="2" type="ORF">E2B99_06320</name>
</gene>
<evidence type="ECO:0000259" key="1">
    <source>
        <dbReference type="Pfam" id="PF00144"/>
    </source>
</evidence>
<dbReference type="Proteomes" id="UP000297834">
    <property type="component" value="Unassembled WGS sequence"/>
</dbReference>
<dbReference type="PANTHER" id="PTHR43319:SF3">
    <property type="entry name" value="BETA-LACTAMASE-RELATED DOMAIN-CONTAINING PROTEIN"/>
    <property type="match status" value="1"/>
</dbReference>
<protein>
    <submittedName>
        <fullName evidence="2">Class A beta-lactamase-related serine hydrolase</fullName>
    </submittedName>
</protein>
<dbReference type="AlphaFoldDB" id="A0A4Y7XCY1"/>
<proteinExistence type="predicted"/>
<dbReference type="STRING" id="1120977.GCA_000619845_00688"/>
<reference evidence="2 3" key="1">
    <citation type="submission" date="2019-03" db="EMBL/GenBank/DDBJ databases">
        <title>Alkanindiges illinoisensis: a potential pathogenic isolated from ascites of a gastric cancer patient with abdominal metastasis.</title>
        <authorList>
            <person name="Hu X."/>
            <person name="Yang B."/>
            <person name="Yan X."/>
            <person name="Lin L."/>
            <person name="Zhao H."/>
            <person name="Zhou F."/>
            <person name="Su B."/>
            <person name="Chen J."/>
            <person name="Rui Y."/>
            <person name="Wang Q."/>
            <person name="Zheng L."/>
        </authorList>
    </citation>
    <scope>NUCLEOTIDE SEQUENCE [LARGE SCALE GENOMIC DNA]</scope>
    <source>
        <strain evidence="2 3">NFYY 23406</strain>
    </source>
</reference>
<dbReference type="GO" id="GO:0016787">
    <property type="term" value="F:hydrolase activity"/>
    <property type="evidence" value="ECO:0007669"/>
    <property type="project" value="UniProtKB-KW"/>
</dbReference>
<dbReference type="PANTHER" id="PTHR43319">
    <property type="entry name" value="BETA-LACTAMASE-RELATED"/>
    <property type="match status" value="1"/>
</dbReference>
<keyword evidence="3" id="KW-1185">Reference proteome</keyword>
<dbReference type="Gene3D" id="3.40.710.10">
    <property type="entry name" value="DD-peptidase/beta-lactamase superfamily"/>
    <property type="match status" value="1"/>
</dbReference>
<organism evidence="2 3">
    <name type="scientific">Alkanindiges illinoisensis</name>
    <dbReference type="NCBI Taxonomy" id="197183"/>
    <lineage>
        <taxon>Bacteria</taxon>
        <taxon>Pseudomonadati</taxon>
        <taxon>Pseudomonadota</taxon>
        <taxon>Gammaproteobacteria</taxon>
        <taxon>Moraxellales</taxon>
        <taxon>Moraxellaceae</taxon>
        <taxon>Alkanindiges</taxon>
    </lineage>
</organism>